<evidence type="ECO:0000256" key="4">
    <source>
        <dbReference type="ARBA" id="ARBA00022725"/>
    </source>
</evidence>
<keyword evidence="2" id="KW-0716">Sensory transduction</keyword>
<evidence type="ECO:0000256" key="9">
    <source>
        <dbReference type="SAM" id="Phobius"/>
    </source>
</evidence>
<reference evidence="11" key="1">
    <citation type="submission" date="2025-08" db="UniProtKB">
        <authorList>
            <consortium name="RefSeq"/>
        </authorList>
    </citation>
    <scope>IDENTIFICATION</scope>
    <source>
        <tissue evidence="11">Whole organism</tissue>
    </source>
</reference>
<dbReference type="InterPro" id="IPR004117">
    <property type="entry name" value="7tm6_olfct_rcpt"/>
</dbReference>
<evidence type="ECO:0000256" key="2">
    <source>
        <dbReference type="ARBA" id="ARBA00022606"/>
    </source>
</evidence>
<keyword evidence="3 9" id="KW-0812">Transmembrane</keyword>
<evidence type="ECO:0000256" key="3">
    <source>
        <dbReference type="ARBA" id="ARBA00022692"/>
    </source>
</evidence>
<feature type="transmembrane region" description="Helical" evidence="9">
    <location>
        <begin position="135"/>
        <end position="159"/>
    </location>
</feature>
<evidence type="ECO:0000256" key="6">
    <source>
        <dbReference type="ARBA" id="ARBA00023136"/>
    </source>
</evidence>
<evidence type="ECO:0000313" key="11">
    <source>
        <dbReference type="RefSeq" id="XP_052130460.1"/>
    </source>
</evidence>
<keyword evidence="7" id="KW-0675">Receptor</keyword>
<dbReference type="RefSeq" id="XP_052130460.1">
    <property type="nucleotide sequence ID" value="XM_052274500.1"/>
</dbReference>
<dbReference type="KEGG" id="foc:127751263"/>
<comment type="subcellular location">
    <subcellularLocation>
        <location evidence="1">Membrane</location>
        <topology evidence="1">Multi-pass membrane protein</topology>
    </subcellularLocation>
</comment>
<keyword evidence="10" id="KW-1185">Reference proteome</keyword>
<accession>A0A9C6X751</accession>
<dbReference type="GeneID" id="127751263"/>
<keyword evidence="6 9" id="KW-0472">Membrane</keyword>
<dbReference type="GO" id="GO:0004984">
    <property type="term" value="F:olfactory receptor activity"/>
    <property type="evidence" value="ECO:0007669"/>
    <property type="project" value="InterPro"/>
</dbReference>
<feature type="transmembrane region" description="Helical" evidence="9">
    <location>
        <begin position="179"/>
        <end position="212"/>
    </location>
</feature>
<feature type="transmembrane region" description="Helical" evidence="9">
    <location>
        <begin position="275"/>
        <end position="295"/>
    </location>
</feature>
<gene>
    <name evidence="11" type="primary">LOC127751263</name>
</gene>
<dbReference type="GO" id="GO:0016020">
    <property type="term" value="C:membrane"/>
    <property type="evidence" value="ECO:0007669"/>
    <property type="project" value="UniProtKB-SubCell"/>
</dbReference>
<dbReference type="Pfam" id="PF02949">
    <property type="entry name" value="7tm_6"/>
    <property type="match status" value="1"/>
</dbReference>
<feature type="transmembrane region" description="Helical" evidence="9">
    <location>
        <begin position="47"/>
        <end position="64"/>
    </location>
</feature>
<evidence type="ECO:0000313" key="10">
    <source>
        <dbReference type="Proteomes" id="UP000504606"/>
    </source>
</evidence>
<keyword evidence="8" id="KW-0807">Transducer</keyword>
<keyword evidence="4" id="KW-0552">Olfaction</keyword>
<dbReference type="GO" id="GO:0007165">
    <property type="term" value="P:signal transduction"/>
    <property type="evidence" value="ECO:0007669"/>
    <property type="project" value="UniProtKB-KW"/>
</dbReference>
<evidence type="ECO:0000256" key="5">
    <source>
        <dbReference type="ARBA" id="ARBA00022989"/>
    </source>
</evidence>
<sequence length="375" mass="41385">MVLAITDRNHPRAAGLPNAFSWWGQKLSLTGNGCAQDATRRLVNSRWWILIVSYIACSSLLNALRKGSFMRIVSGLDMVVGAFGTLAATVFLQREGNHLCDLLADAANVAEDIYTGGLPIELQIKAEKHCSWGRWLFKVAIVYPFGISAACGLPMLAGFDFGLPLWPWFSGELGRISVAAIMSFLVIPICLPVFVVFCFTLFFVEAVAILFTILGAQFTKARDFYDVRECLRRHVLLSQMAQMTSDVFDEAVTAFVCDLLFMPALATVITTRMDATGFALVGMLYLVFFYALCLVGDGLERSSSSLGSAAYNLYSNLLDGGSDGRIKRTLVMVVIRAHRGNTIVAFRKSMRLNLPTFSDSINKWYSTLNVLLKMP</sequence>
<proteinExistence type="predicted"/>
<feature type="transmembrane region" description="Helical" evidence="9">
    <location>
        <begin position="247"/>
        <end position="269"/>
    </location>
</feature>
<name>A0A9C6X751_FRAOC</name>
<dbReference type="AlphaFoldDB" id="A0A9C6X751"/>
<dbReference type="GO" id="GO:0005549">
    <property type="term" value="F:odorant binding"/>
    <property type="evidence" value="ECO:0007669"/>
    <property type="project" value="InterPro"/>
</dbReference>
<evidence type="ECO:0000256" key="7">
    <source>
        <dbReference type="ARBA" id="ARBA00023170"/>
    </source>
</evidence>
<protein>
    <submittedName>
        <fullName evidence="11">Uncharacterized protein LOC127751263</fullName>
    </submittedName>
</protein>
<keyword evidence="5 9" id="KW-1133">Transmembrane helix</keyword>
<dbReference type="Proteomes" id="UP000504606">
    <property type="component" value="Unplaced"/>
</dbReference>
<evidence type="ECO:0000256" key="8">
    <source>
        <dbReference type="ARBA" id="ARBA00023224"/>
    </source>
</evidence>
<organism evidence="10 11">
    <name type="scientific">Frankliniella occidentalis</name>
    <name type="common">Western flower thrips</name>
    <name type="synonym">Euthrips occidentalis</name>
    <dbReference type="NCBI Taxonomy" id="133901"/>
    <lineage>
        <taxon>Eukaryota</taxon>
        <taxon>Metazoa</taxon>
        <taxon>Ecdysozoa</taxon>
        <taxon>Arthropoda</taxon>
        <taxon>Hexapoda</taxon>
        <taxon>Insecta</taxon>
        <taxon>Pterygota</taxon>
        <taxon>Neoptera</taxon>
        <taxon>Paraneoptera</taxon>
        <taxon>Thysanoptera</taxon>
        <taxon>Terebrantia</taxon>
        <taxon>Thripoidea</taxon>
        <taxon>Thripidae</taxon>
        <taxon>Frankliniella</taxon>
    </lineage>
</organism>
<evidence type="ECO:0000256" key="1">
    <source>
        <dbReference type="ARBA" id="ARBA00004141"/>
    </source>
</evidence>